<protein>
    <submittedName>
        <fullName evidence="1">Uncharacterized protein</fullName>
    </submittedName>
</protein>
<comment type="caution">
    <text evidence="1">The sequence shown here is derived from an EMBL/GenBank/DDBJ whole genome shotgun (WGS) entry which is preliminary data.</text>
</comment>
<gene>
    <name evidence="1" type="ORF">SLEP1_g25237</name>
</gene>
<proteinExistence type="predicted"/>
<keyword evidence="2" id="KW-1185">Reference proteome</keyword>
<sequence length="54" mass="6463">MVLWFQGTVGSMYMQLVFAGMDLEHEKMVMSLNEKNKNVQWKIFYEYIRTEIGP</sequence>
<dbReference type="EMBL" id="BPVZ01000040">
    <property type="protein sequence ID" value="GKV14341.1"/>
    <property type="molecule type" value="Genomic_DNA"/>
</dbReference>
<dbReference type="Proteomes" id="UP001054252">
    <property type="component" value="Unassembled WGS sequence"/>
</dbReference>
<evidence type="ECO:0000313" key="1">
    <source>
        <dbReference type="EMBL" id="GKV14341.1"/>
    </source>
</evidence>
<dbReference type="AlphaFoldDB" id="A0AAV5JPG2"/>
<accession>A0AAV5JPG2</accession>
<evidence type="ECO:0000313" key="2">
    <source>
        <dbReference type="Proteomes" id="UP001054252"/>
    </source>
</evidence>
<name>A0AAV5JPG2_9ROSI</name>
<reference evidence="1 2" key="1">
    <citation type="journal article" date="2021" name="Commun. Biol.">
        <title>The genome of Shorea leprosula (Dipterocarpaceae) highlights the ecological relevance of drought in aseasonal tropical rainforests.</title>
        <authorList>
            <person name="Ng K.K.S."/>
            <person name="Kobayashi M.J."/>
            <person name="Fawcett J.A."/>
            <person name="Hatakeyama M."/>
            <person name="Paape T."/>
            <person name="Ng C.H."/>
            <person name="Ang C.C."/>
            <person name="Tnah L.H."/>
            <person name="Lee C.T."/>
            <person name="Nishiyama T."/>
            <person name="Sese J."/>
            <person name="O'Brien M.J."/>
            <person name="Copetti D."/>
            <person name="Mohd Noor M.I."/>
            <person name="Ong R.C."/>
            <person name="Putra M."/>
            <person name="Sireger I.Z."/>
            <person name="Indrioko S."/>
            <person name="Kosugi Y."/>
            <person name="Izuno A."/>
            <person name="Isagi Y."/>
            <person name="Lee S.L."/>
            <person name="Shimizu K.K."/>
        </authorList>
    </citation>
    <scope>NUCLEOTIDE SEQUENCE [LARGE SCALE GENOMIC DNA]</scope>
    <source>
        <strain evidence="1">214</strain>
    </source>
</reference>
<organism evidence="1 2">
    <name type="scientific">Rubroshorea leprosula</name>
    <dbReference type="NCBI Taxonomy" id="152421"/>
    <lineage>
        <taxon>Eukaryota</taxon>
        <taxon>Viridiplantae</taxon>
        <taxon>Streptophyta</taxon>
        <taxon>Embryophyta</taxon>
        <taxon>Tracheophyta</taxon>
        <taxon>Spermatophyta</taxon>
        <taxon>Magnoliopsida</taxon>
        <taxon>eudicotyledons</taxon>
        <taxon>Gunneridae</taxon>
        <taxon>Pentapetalae</taxon>
        <taxon>rosids</taxon>
        <taxon>malvids</taxon>
        <taxon>Malvales</taxon>
        <taxon>Dipterocarpaceae</taxon>
        <taxon>Rubroshorea</taxon>
    </lineage>
</organism>